<proteinExistence type="predicted"/>
<organism evidence="1">
    <name type="scientific">Panicum hallii</name>
    <dbReference type="NCBI Taxonomy" id="206008"/>
    <lineage>
        <taxon>Eukaryota</taxon>
        <taxon>Viridiplantae</taxon>
        <taxon>Streptophyta</taxon>
        <taxon>Embryophyta</taxon>
        <taxon>Tracheophyta</taxon>
        <taxon>Spermatophyta</taxon>
        <taxon>Magnoliopsida</taxon>
        <taxon>Liliopsida</taxon>
        <taxon>Poales</taxon>
        <taxon>Poaceae</taxon>
        <taxon>PACMAD clade</taxon>
        <taxon>Panicoideae</taxon>
        <taxon>Panicodae</taxon>
        <taxon>Paniceae</taxon>
        <taxon>Panicinae</taxon>
        <taxon>Panicum</taxon>
        <taxon>Panicum sect. Panicum</taxon>
    </lineage>
</organism>
<gene>
    <name evidence="1" type="ORF">PAHAL_5G320300</name>
</gene>
<dbReference type="EMBL" id="CM008050">
    <property type="protein sequence ID" value="PVH38661.1"/>
    <property type="molecule type" value="Genomic_DNA"/>
</dbReference>
<name>A0A2T8ILW3_9POAL</name>
<dbReference type="PANTHER" id="PTHR33170:SF2">
    <property type="entry name" value="OS12G0531500 PROTEIN"/>
    <property type="match status" value="1"/>
</dbReference>
<dbReference type="AlphaFoldDB" id="A0A2T8ILW3"/>
<dbReference type="Proteomes" id="UP000243499">
    <property type="component" value="Chromosome 5"/>
</dbReference>
<protein>
    <recommendedName>
        <fullName evidence="2">DUF4283 domain-containing protein</fullName>
    </recommendedName>
</protein>
<evidence type="ECO:0008006" key="2">
    <source>
        <dbReference type="Google" id="ProtNLM"/>
    </source>
</evidence>
<sequence length="181" mass="20437">MNMYGFGFPGQGFHCLKIPGFAKKQNADHVGLIKIMSGEANVDRMDQELKNLIDEKWNWKVRKISESDYLAIFPNIMILDTFSRSKGFELALFNISESVSHSDLDPFASAVLQTRWVQLSNIPDMAKNTDAVTLIGELAGEVIAVDEVSLIKEGPVRVKLRARGMEKLKRLCGSIHRRDWI</sequence>
<accession>A0A2T8ILW3</accession>
<evidence type="ECO:0000313" key="1">
    <source>
        <dbReference type="EMBL" id="PVH38661.1"/>
    </source>
</evidence>
<reference evidence="1" key="1">
    <citation type="submission" date="2018-04" db="EMBL/GenBank/DDBJ databases">
        <title>WGS assembly of Panicum hallii.</title>
        <authorList>
            <person name="Lovell J."/>
            <person name="Jenkins J."/>
            <person name="Lowry D."/>
            <person name="Mamidi S."/>
            <person name="Sreedasyam A."/>
            <person name="Weng X."/>
            <person name="Barry K."/>
            <person name="Bonette J."/>
            <person name="Campitelli B."/>
            <person name="Daum C."/>
            <person name="Gordon S."/>
            <person name="Gould B."/>
            <person name="Lipzen A."/>
            <person name="Macqueen A."/>
            <person name="Palacio-Mejia J."/>
            <person name="Plott C."/>
            <person name="Shakirov E."/>
            <person name="Shu S."/>
            <person name="Yoshinaga Y."/>
            <person name="Zane M."/>
            <person name="Rokhsar D."/>
            <person name="Grimwood J."/>
            <person name="Schmutz J."/>
            <person name="Juenger T."/>
        </authorList>
    </citation>
    <scope>NUCLEOTIDE SEQUENCE [LARGE SCALE GENOMIC DNA]</scope>
    <source>
        <strain evidence="1">FIL2</strain>
    </source>
</reference>
<dbReference type="Gramene" id="PVH38661">
    <property type="protein sequence ID" value="PVH38661"/>
    <property type="gene ID" value="PAHAL_5G320300"/>
</dbReference>
<dbReference type="PANTHER" id="PTHR33170">
    <property type="entry name" value="DUF4283 DOMAIN-CONTAINING PROTEIN-RELATED"/>
    <property type="match status" value="1"/>
</dbReference>